<keyword evidence="4" id="KW-1015">Disulfide bond</keyword>
<dbReference type="Pfam" id="PF00089">
    <property type="entry name" value="Trypsin"/>
    <property type="match status" value="1"/>
</dbReference>
<feature type="domain" description="Peptidase S1" evidence="7">
    <location>
        <begin position="25"/>
        <end position="199"/>
    </location>
</feature>
<feature type="signal peptide" evidence="6">
    <location>
        <begin position="1"/>
        <end position="15"/>
    </location>
</feature>
<name>A0A0A7CLJ9_9STRA</name>
<feature type="chain" id="PRO_5011845543" evidence="6">
    <location>
        <begin position="16"/>
        <end position="199"/>
    </location>
</feature>
<dbReference type="InterPro" id="IPR018114">
    <property type="entry name" value="TRYPSIN_HIS"/>
</dbReference>
<protein>
    <submittedName>
        <fullName evidence="8">Secreted protein</fullName>
    </submittedName>
    <submittedName>
        <fullName evidence="9">Serine protease family S01A</fullName>
    </submittedName>
</protein>
<dbReference type="PRINTS" id="PR00722">
    <property type="entry name" value="CHYMOTRYPSIN"/>
</dbReference>
<dbReference type="Proteomes" id="UP000243217">
    <property type="component" value="Unassembled WGS sequence"/>
</dbReference>
<evidence type="ECO:0000256" key="1">
    <source>
        <dbReference type="ARBA" id="ARBA00007664"/>
    </source>
</evidence>
<keyword evidence="3" id="KW-0843">Virulence</keyword>
<dbReference type="InterPro" id="IPR001314">
    <property type="entry name" value="Peptidase_S1A"/>
</dbReference>
<feature type="non-terminal residue" evidence="8">
    <location>
        <position position="199"/>
    </location>
</feature>
<comment type="similarity">
    <text evidence="1">Belongs to the peptidase S1 family.</text>
</comment>
<dbReference type="PROSITE" id="PS50240">
    <property type="entry name" value="TRYPSIN_DOM"/>
    <property type="match status" value="1"/>
</dbReference>
<dbReference type="PANTHER" id="PTHR24276:SF98">
    <property type="entry name" value="FI18310P1-RELATED"/>
    <property type="match status" value="1"/>
</dbReference>
<sequence length="199" mass="21192">MKLSALVLGLAVTTAQVTEKGHPEIVGGTEVPIGQYKYISGLRGGSATFSSRCGGTLIAPKYILTAAHCVKAFHIDYAAIGTHYTSGDQDGERIRVVRQIAHPQWTSANMHYDFGILELEQPSNETPVELNFDDDQFNAPGVQAIVRGWGTTSSGGSQSNVLLQVGVKILSNQKCSQNLNGIHDSMICAGGVEGQDSCQ</sequence>
<dbReference type="SMART" id="SM00020">
    <property type="entry name" value="Tryp_SPc"/>
    <property type="match status" value="1"/>
</dbReference>
<dbReference type="InterPro" id="IPR001254">
    <property type="entry name" value="Trypsin_dom"/>
</dbReference>
<organism evidence="8">
    <name type="scientific">Thraustotheca clavata</name>
    <dbReference type="NCBI Taxonomy" id="74557"/>
    <lineage>
        <taxon>Eukaryota</taxon>
        <taxon>Sar</taxon>
        <taxon>Stramenopiles</taxon>
        <taxon>Oomycota</taxon>
        <taxon>Saprolegniomycetes</taxon>
        <taxon>Saprolegniales</taxon>
        <taxon>Achlyaceae</taxon>
        <taxon>Thraustotheca</taxon>
    </lineage>
</organism>
<dbReference type="EMBL" id="JNBS01000150">
    <property type="protein sequence ID" value="OQS07712.1"/>
    <property type="molecule type" value="Genomic_DNA"/>
</dbReference>
<gene>
    <name evidence="9" type="ORF">THRCLA_00294</name>
</gene>
<evidence type="ECO:0000313" key="10">
    <source>
        <dbReference type="Proteomes" id="UP000243217"/>
    </source>
</evidence>
<dbReference type="InterPro" id="IPR009003">
    <property type="entry name" value="Peptidase_S1_PA"/>
</dbReference>
<evidence type="ECO:0000256" key="3">
    <source>
        <dbReference type="ARBA" id="ARBA00023026"/>
    </source>
</evidence>
<evidence type="ECO:0000313" key="8">
    <source>
        <dbReference type="EMBL" id="AIG55386.1"/>
    </source>
</evidence>
<keyword evidence="9" id="KW-0645">Protease</keyword>
<dbReference type="InterPro" id="IPR043504">
    <property type="entry name" value="Peptidase_S1_PA_chymotrypsin"/>
</dbReference>
<keyword evidence="5" id="KW-0325">Glycoprotein</keyword>
<dbReference type="Gene3D" id="2.40.10.10">
    <property type="entry name" value="Trypsin-like serine proteases"/>
    <property type="match status" value="1"/>
</dbReference>
<dbReference type="CDD" id="cd00190">
    <property type="entry name" value="Tryp_SPc"/>
    <property type="match status" value="1"/>
</dbReference>
<accession>A0A0A7CLJ9</accession>
<dbReference type="OrthoDB" id="165530at2759"/>
<dbReference type="GO" id="GO:0004252">
    <property type="term" value="F:serine-type endopeptidase activity"/>
    <property type="evidence" value="ECO:0007669"/>
    <property type="project" value="InterPro"/>
</dbReference>
<evidence type="ECO:0000259" key="7">
    <source>
        <dbReference type="PROSITE" id="PS50240"/>
    </source>
</evidence>
<evidence type="ECO:0000313" key="9">
    <source>
        <dbReference type="EMBL" id="OQS07712.1"/>
    </source>
</evidence>
<proteinExistence type="inferred from homology"/>
<keyword evidence="2 6" id="KW-0732">Signal</keyword>
<evidence type="ECO:0000256" key="2">
    <source>
        <dbReference type="ARBA" id="ARBA00022729"/>
    </source>
</evidence>
<keyword evidence="9" id="KW-0378">Hydrolase</keyword>
<keyword evidence="10" id="KW-1185">Reference proteome</keyword>
<dbReference type="EMBL" id="KM037925">
    <property type="protein sequence ID" value="AIG55386.1"/>
    <property type="molecule type" value="Genomic_DNA"/>
</dbReference>
<evidence type="ECO:0000256" key="6">
    <source>
        <dbReference type="SAM" id="SignalP"/>
    </source>
</evidence>
<evidence type="ECO:0000256" key="4">
    <source>
        <dbReference type="ARBA" id="ARBA00023157"/>
    </source>
</evidence>
<dbReference type="InterPro" id="IPR050430">
    <property type="entry name" value="Peptidase_S1"/>
</dbReference>
<dbReference type="AlphaFoldDB" id="A0A0A7CLJ9"/>
<dbReference type="STRING" id="74557.A0A0A7CLJ9"/>
<dbReference type="PANTHER" id="PTHR24276">
    <property type="entry name" value="POLYSERASE-RELATED"/>
    <property type="match status" value="1"/>
</dbReference>
<dbReference type="GO" id="GO:0006508">
    <property type="term" value="P:proteolysis"/>
    <property type="evidence" value="ECO:0007669"/>
    <property type="project" value="UniProtKB-KW"/>
</dbReference>
<evidence type="ECO:0000256" key="5">
    <source>
        <dbReference type="ARBA" id="ARBA00023180"/>
    </source>
</evidence>
<dbReference type="PROSITE" id="PS00134">
    <property type="entry name" value="TRYPSIN_HIS"/>
    <property type="match status" value="1"/>
</dbReference>
<reference evidence="8 10" key="1">
    <citation type="journal article" date="2014" name="Genome Biol. Evol.">
        <title>The secreted proteins of Achlya hypogyna and Thraustotheca clavata identify the ancestral oomycete secretome and reveal gene acquisitions by horizontal gene transfer.</title>
        <authorList>
            <person name="Misner I."/>
            <person name="Blouin N."/>
            <person name="Leonard G."/>
            <person name="Richards T.A."/>
            <person name="Lane C.E."/>
        </authorList>
    </citation>
    <scope>NUCLEOTIDE SEQUENCE</scope>
    <source>
        <strain evidence="8 10">ATCC 34112</strain>
    </source>
</reference>
<dbReference type="SUPFAM" id="SSF50494">
    <property type="entry name" value="Trypsin-like serine proteases"/>
    <property type="match status" value="1"/>
</dbReference>